<dbReference type="PROSITE" id="PS51257">
    <property type="entry name" value="PROKAR_LIPOPROTEIN"/>
    <property type="match status" value="1"/>
</dbReference>
<dbReference type="InterPro" id="IPR037140">
    <property type="entry name" value="VHL_beta_dom_sf"/>
</dbReference>
<gene>
    <name evidence="2" type="ORF">SAMN04488003_12162</name>
</gene>
<feature type="signal peptide" evidence="1">
    <location>
        <begin position="1"/>
        <end position="20"/>
    </location>
</feature>
<evidence type="ECO:0000313" key="2">
    <source>
        <dbReference type="EMBL" id="SEN57460.1"/>
    </source>
</evidence>
<keyword evidence="1" id="KW-0732">Signal</keyword>
<dbReference type="RefSeq" id="WP_089904805.1">
    <property type="nucleotide sequence ID" value="NZ_FOCI01000021.1"/>
</dbReference>
<dbReference type="AlphaFoldDB" id="A0A1H8HML8"/>
<dbReference type="Proteomes" id="UP000199585">
    <property type="component" value="Unassembled WGS sequence"/>
</dbReference>
<evidence type="ECO:0000313" key="3">
    <source>
        <dbReference type="Proteomes" id="UP000199585"/>
    </source>
</evidence>
<accession>A0A1H8HML8</accession>
<reference evidence="2 3" key="1">
    <citation type="submission" date="2016-10" db="EMBL/GenBank/DDBJ databases">
        <authorList>
            <person name="de Groot N.N."/>
        </authorList>
    </citation>
    <scope>NUCLEOTIDE SEQUENCE [LARGE SCALE GENOMIC DNA]</scope>
    <source>
        <strain evidence="2 3">DSM 16213</strain>
    </source>
</reference>
<keyword evidence="3" id="KW-1185">Reference proteome</keyword>
<organism evidence="2 3">
    <name type="scientific">Loktanella fryxellensis</name>
    <dbReference type="NCBI Taxonomy" id="245187"/>
    <lineage>
        <taxon>Bacteria</taxon>
        <taxon>Pseudomonadati</taxon>
        <taxon>Pseudomonadota</taxon>
        <taxon>Alphaproteobacteria</taxon>
        <taxon>Rhodobacterales</taxon>
        <taxon>Roseobacteraceae</taxon>
        <taxon>Loktanella</taxon>
    </lineage>
</organism>
<sequence length="117" mass="12691">MRHLFPCLIALCLTAGAATAQSCGPQNDKIITIEPRGLVPDIMYFCDGQGVRLLNNAGRAVTFMYRDSAGVNRTYSSLANGQSVGTFTWATTLWNIRTSQVNIEGGEVRKGMAPNSY</sequence>
<dbReference type="OrthoDB" id="8421154at2"/>
<evidence type="ECO:0008006" key="4">
    <source>
        <dbReference type="Google" id="ProtNLM"/>
    </source>
</evidence>
<protein>
    <recommendedName>
        <fullName evidence="4">Membrane-bound lysozyme-inhibitor of c-type lysozyme</fullName>
    </recommendedName>
</protein>
<evidence type="ECO:0000256" key="1">
    <source>
        <dbReference type="SAM" id="SignalP"/>
    </source>
</evidence>
<proteinExistence type="predicted"/>
<dbReference type="Gene3D" id="2.60.40.780">
    <property type="entry name" value="von Hippel-Lindau disease tumour suppressor, beta domain"/>
    <property type="match status" value="1"/>
</dbReference>
<feature type="chain" id="PRO_5011622870" description="Membrane-bound lysozyme-inhibitor of c-type lysozyme" evidence="1">
    <location>
        <begin position="21"/>
        <end position="117"/>
    </location>
</feature>
<dbReference type="EMBL" id="FOCI01000021">
    <property type="protein sequence ID" value="SEN57460.1"/>
    <property type="molecule type" value="Genomic_DNA"/>
</dbReference>
<name>A0A1H8HML8_9RHOB</name>